<dbReference type="PROSITE" id="PS50111">
    <property type="entry name" value="CHEMOTAXIS_TRANSDUC_2"/>
    <property type="match status" value="1"/>
</dbReference>
<feature type="domain" description="Methyl-accepting transducer" evidence="5">
    <location>
        <begin position="414"/>
        <end position="643"/>
    </location>
</feature>
<dbReference type="Pfam" id="PF00015">
    <property type="entry name" value="MCPsignal"/>
    <property type="match status" value="1"/>
</dbReference>
<feature type="transmembrane region" description="Helical" evidence="4">
    <location>
        <begin position="50"/>
        <end position="70"/>
    </location>
</feature>
<evidence type="ECO:0000259" key="6">
    <source>
        <dbReference type="PROSITE" id="PS50885"/>
    </source>
</evidence>
<keyword evidence="4" id="KW-1133">Transmembrane helix</keyword>
<dbReference type="PANTHER" id="PTHR43531">
    <property type="entry name" value="PROTEIN ICFG"/>
    <property type="match status" value="1"/>
</dbReference>
<evidence type="ECO:0000256" key="1">
    <source>
        <dbReference type="ARBA" id="ARBA00022500"/>
    </source>
</evidence>
<proteinExistence type="inferred from homology"/>
<sequence length="659" mass="70337">MLLSLSALRSARPKGNGSAAPRAWRDFFAYHGIWALGVRPLRRISVRAKVMLLLGILGVPLAALSVNLLLQYQQSYSLAQQRLAGVRLVAAVSQFRVELGTGARAVETGQTPGNDDRVAVHGRLVTAMDDALATGLGLGASWERARAAVERAVQAADLPHAARRPVDAQALLATQALRDDAVAATQAQASRDSALSATADLALGELPTLQTSLALLRRAVVGLAGQDGAASADRLVKAAVTFGEVQRLWTQVQQPIDLLEGGKATTGALRLEATRQYLDWAQREALAQAGTIDLQRHAALYDAARTEVSGLRTGLTNRLEAALAVAMDRARQARNGVAIVVAVCLVTAAFIVYSFFLVMNGGLRQLSVQMERMADGKLTARLHPRGDDEVAQTMRDMTRALVRLSDLLASVRQTAASVNQSAQTVAHGNADLSRRNAETAQHLAAVLDGVERYARELTACGRDVEQVVDRVQNLRLASTRNRKHMGRLSQRMDQLRVSSREIGEIVRVIDGIAFRTNILALNASVEASKAGDAGRGFAIVAQEVRSLALRSADASRRIGDIVARSGQDVDACGALVQETSAALAGSDEQIDAIHQSVERVAAMSRDGQSEASALKGGLVEINGASEENLRLVKQLAEASGQLQSHGDRLLHKIGQFELS</sequence>
<dbReference type="GO" id="GO:0006935">
    <property type="term" value="P:chemotaxis"/>
    <property type="evidence" value="ECO:0007669"/>
    <property type="project" value="UniProtKB-KW"/>
</dbReference>
<feature type="domain" description="HAMP" evidence="6">
    <location>
        <begin position="357"/>
        <end position="409"/>
    </location>
</feature>
<keyword evidence="1" id="KW-0145">Chemotaxis</keyword>
<keyword evidence="4" id="KW-0812">Transmembrane</keyword>
<dbReference type="Proteomes" id="UP000288178">
    <property type="component" value="Unassembled WGS sequence"/>
</dbReference>
<evidence type="ECO:0000313" key="7">
    <source>
        <dbReference type="EMBL" id="RVT48996.1"/>
    </source>
</evidence>
<dbReference type="InterPro" id="IPR004089">
    <property type="entry name" value="MCPsignal_dom"/>
</dbReference>
<evidence type="ECO:0000256" key="3">
    <source>
        <dbReference type="PROSITE-ProRule" id="PRU00284"/>
    </source>
</evidence>
<keyword evidence="4" id="KW-0472">Membrane</keyword>
<dbReference type="GO" id="GO:0005886">
    <property type="term" value="C:plasma membrane"/>
    <property type="evidence" value="ECO:0007669"/>
    <property type="project" value="TreeGrafter"/>
</dbReference>
<gene>
    <name evidence="7" type="ORF">ENE75_21875</name>
</gene>
<dbReference type="SMART" id="SM00283">
    <property type="entry name" value="MA"/>
    <property type="match status" value="1"/>
</dbReference>
<dbReference type="PANTHER" id="PTHR43531:SF11">
    <property type="entry name" value="METHYL-ACCEPTING CHEMOTAXIS PROTEIN 3"/>
    <property type="match status" value="1"/>
</dbReference>
<dbReference type="CDD" id="cd06225">
    <property type="entry name" value="HAMP"/>
    <property type="match status" value="1"/>
</dbReference>
<organism evidence="7 8">
    <name type="scientific">Rubrivivax albus</name>
    <dbReference type="NCBI Taxonomy" id="2499835"/>
    <lineage>
        <taxon>Bacteria</taxon>
        <taxon>Pseudomonadati</taxon>
        <taxon>Pseudomonadota</taxon>
        <taxon>Betaproteobacteria</taxon>
        <taxon>Burkholderiales</taxon>
        <taxon>Sphaerotilaceae</taxon>
        <taxon>Rubrivivax</taxon>
    </lineage>
</organism>
<dbReference type="InterPro" id="IPR003660">
    <property type="entry name" value="HAMP_dom"/>
</dbReference>
<accession>A0A3S2VUB9</accession>
<keyword evidence="3" id="KW-0807">Transducer</keyword>
<dbReference type="EMBL" id="SACT01000009">
    <property type="protein sequence ID" value="RVT48996.1"/>
    <property type="molecule type" value="Genomic_DNA"/>
</dbReference>
<dbReference type="InterPro" id="IPR051310">
    <property type="entry name" value="MCP_chemotaxis"/>
</dbReference>
<comment type="similarity">
    <text evidence="2">Belongs to the methyl-accepting chemotaxis (MCP) protein family.</text>
</comment>
<dbReference type="InterPro" id="IPR004090">
    <property type="entry name" value="Chemotax_Me-accpt_rcpt"/>
</dbReference>
<reference evidence="7 8" key="1">
    <citation type="submission" date="2019-01" db="EMBL/GenBank/DDBJ databases">
        <authorList>
            <person name="Chen W.-M."/>
        </authorList>
    </citation>
    <scope>NUCLEOTIDE SEQUENCE [LARGE SCALE GENOMIC DNA]</scope>
    <source>
        <strain evidence="7 8">ICH-3</strain>
    </source>
</reference>
<dbReference type="PRINTS" id="PR00260">
    <property type="entry name" value="CHEMTRNSDUCR"/>
</dbReference>
<dbReference type="GO" id="GO:0004888">
    <property type="term" value="F:transmembrane signaling receptor activity"/>
    <property type="evidence" value="ECO:0007669"/>
    <property type="project" value="InterPro"/>
</dbReference>
<feature type="transmembrane region" description="Helical" evidence="4">
    <location>
        <begin position="337"/>
        <end position="363"/>
    </location>
</feature>
<evidence type="ECO:0000256" key="2">
    <source>
        <dbReference type="ARBA" id="ARBA00029447"/>
    </source>
</evidence>
<dbReference type="Gene3D" id="1.10.287.950">
    <property type="entry name" value="Methyl-accepting chemotaxis protein"/>
    <property type="match status" value="1"/>
</dbReference>
<keyword evidence="8" id="KW-1185">Reference proteome</keyword>
<name>A0A3S2VUB9_9BURK</name>
<dbReference type="SUPFAM" id="SSF58104">
    <property type="entry name" value="Methyl-accepting chemotaxis protein (MCP) signaling domain"/>
    <property type="match status" value="1"/>
</dbReference>
<dbReference type="AlphaFoldDB" id="A0A3S2VUB9"/>
<dbReference type="GO" id="GO:0007165">
    <property type="term" value="P:signal transduction"/>
    <property type="evidence" value="ECO:0007669"/>
    <property type="project" value="UniProtKB-KW"/>
</dbReference>
<dbReference type="SMART" id="SM00304">
    <property type="entry name" value="HAMP"/>
    <property type="match status" value="2"/>
</dbReference>
<evidence type="ECO:0000256" key="4">
    <source>
        <dbReference type="SAM" id="Phobius"/>
    </source>
</evidence>
<dbReference type="PROSITE" id="PS50885">
    <property type="entry name" value="HAMP"/>
    <property type="match status" value="1"/>
</dbReference>
<evidence type="ECO:0000313" key="8">
    <source>
        <dbReference type="Proteomes" id="UP000288178"/>
    </source>
</evidence>
<evidence type="ECO:0000259" key="5">
    <source>
        <dbReference type="PROSITE" id="PS50111"/>
    </source>
</evidence>
<protein>
    <submittedName>
        <fullName evidence="7">Methyl-accepting chemotaxis protein</fullName>
    </submittedName>
</protein>
<comment type="caution">
    <text evidence="7">The sequence shown here is derived from an EMBL/GenBank/DDBJ whole genome shotgun (WGS) entry which is preliminary data.</text>
</comment>